<dbReference type="InterPro" id="IPR000073">
    <property type="entry name" value="AB_hydrolase_1"/>
</dbReference>
<dbReference type="STRING" id="1423730.FC75_GL000478"/>
<comment type="caution">
    <text evidence="2">The sequence shown here is derived from an EMBL/GenBank/DDBJ whole genome shotgun (WGS) entry which is preliminary data.</text>
</comment>
<organism evidence="2 3">
    <name type="scientific">Lacticaseibacillus camelliae DSM 22697 = JCM 13995</name>
    <dbReference type="NCBI Taxonomy" id="1423730"/>
    <lineage>
        <taxon>Bacteria</taxon>
        <taxon>Bacillati</taxon>
        <taxon>Bacillota</taxon>
        <taxon>Bacilli</taxon>
        <taxon>Lactobacillales</taxon>
        <taxon>Lactobacillaceae</taxon>
        <taxon>Lacticaseibacillus</taxon>
    </lineage>
</organism>
<dbReference type="GO" id="GO:0016787">
    <property type="term" value="F:hydrolase activity"/>
    <property type="evidence" value="ECO:0007669"/>
    <property type="project" value="UniProtKB-KW"/>
</dbReference>
<dbReference type="InterPro" id="IPR050266">
    <property type="entry name" value="AB_hydrolase_sf"/>
</dbReference>
<reference evidence="2 3" key="1">
    <citation type="journal article" date="2015" name="Genome Announc.">
        <title>Expanding the biotechnology potential of lactobacilli through comparative genomics of 213 strains and associated genera.</title>
        <authorList>
            <person name="Sun Z."/>
            <person name="Harris H.M."/>
            <person name="McCann A."/>
            <person name="Guo C."/>
            <person name="Argimon S."/>
            <person name="Zhang W."/>
            <person name="Yang X."/>
            <person name="Jeffery I.B."/>
            <person name="Cooney J.C."/>
            <person name="Kagawa T.F."/>
            <person name="Liu W."/>
            <person name="Song Y."/>
            <person name="Salvetti E."/>
            <person name="Wrobel A."/>
            <person name="Rasinkangas P."/>
            <person name="Parkhill J."/>
            <person name="Rea M.C."/>
            <person name="O'Sullivan O."/>
            <person name="Ritari J."/>
            <person name="Douillard F.P."/>
            <person name="Paul Ross R."/>
            <person name="Yang R."/>
            <person name="Briner A.E."/>
            <person name="Felis G.E."/>
            <person name="de Vos W.M."/>
            <person name="Barrangou R."/>
            <person name="Klaenhammer T.R."/>
            <person name="Caufield P.W."/>
            <person name="Cui Y."/>
            <person name="Zhang H."/>
            <person name="O'Toole P.W."/>
        </authorList>
    </citation>
    <scope>NUCLEOTIDE SEQUENCE [LARGE SCALE GENOMIC DNA]</scope>
    <source>
        <strain evidence="2 3">DSM 22697</strain>
    </source>
</reference>
<dbReference type="EMBL" id="AYZJ01000084">
    <property type="protein sequence ID" value="KRN18710.1"/>
    <property type="molecule type" value="Genomic_DNA"/>
</dbReference>
<dbReference type="SUPFAM" id="SSF53474">
    <property type="entry name" value="alpha/beta-Hydrolases"/>
    <property type="match status" value="1"/>
</dbReference>
<protein>
    <submittedName>
        <fullName evidence="2">Alpha beta superfamily hydrolase</fullName>
    </submittedName>
</protein>
<keyword evidence="3" id="KW-1185">Reference proteome</keyword>
<evidence type="ECO:0000313" key="3">
    <source>
        <dbReference type="Proteomes" id="UP000050865"/>
    </source>
</evidence>
<accession>A0A0R2ETB3</accession>
<name>A0A0R2ETB3_9LACO</name>
<feature type="domain" description="AB hydrolase-1" evidence="1">
    <location>
        <begin position="19"/>
        <end position="256"/>
    </location>
</feature>
<evidence type="ECO:0000313" key="2">
    <source>
        <dbReference type="EMBL" id="KRN18710.1"/>
    </source>
</evidence>
<dbReference type="PATRIC" id="fig|1423730.4.peg.497"/>
<dbReference type="PANTHER" id="PTHR43798:SF6">
    <property type="entry name" value="HYDROLASE, PUTATIVE (AFU_ORTHOLOGUE AFUA_4G13070)-RELATED"/>
    <property type="match status" value="1"/>
</dbReference>
<dbReference type="PANTHER" id="PTHR43798">
    <property type="entry name" value="MONOACYLGLYCEROL LIPASE"/>
    <property type="match status" value="1"/>
</dbReference>
<dbReference type="AlphaFoldDB" id="A0A0R2ETB3"/>
<dbReference type="InterPro" id="IPR029058">
    <property type="entry name" value="AB_hydrolase_fold"/>
</dbReference>
<evidence type="ECO:0000259" key="1">
    <source>
        <dbReference type="Pfam" id="PF12697"/>
    </source>
</evidence>
<gene>
    <name evidence="2" type="ORF">FC75_GL000478</name>
</gene>
<dbReference type="Gene3D" id="3.40.50.1820">
    <property type="entry name" value="alpha/beta hydrolase"/>
    <property type="match status" value="1"/>
</dbReference>
<dbReference type="RefSeq" id="WP_056989890.1">
    <property type="nucleotide sequence ID" value="NZ_AYZJ01000084.1"/>
</dbReference>
<sequence>MFFKERLFYQVYGQGQPIYFLHGMSLSQVSMSALYEQFPETKQFRRYYVDLPGMGQSQNVTGLTSSDQVADLLAAFITATAGNAAVILVGHSYGGYLCDELATRLQHVGGVFTTCPVVIADSADRHVATHRNQVVQPVPDDGSAAMQGYRFINVVISPQTWQAYQTQSLPGQRQYNRQFWDQIKQSGKYSLEDEAQLFANLAKLNIPIYTILGRQDNIVGYQDHLQRLGHTPNQHVVIDDHAGHALGIDDPGLVARNWQSFLGECRHA</sequence>
<keyword evidence="2" id="KW-0378">Hydrolase</keyword>
<proteinExistence type="predicted"/>
<dbReference type="Proteomes" id="UP000050865">
    <property type="component" value="Unassembled WGS sequence"/>
</dbReference>
<dbReference type="Pfam" id="PF12697">
    <property type="entry name" value="Abhydrolase_6"/>
    <property type="match status" value="1"/>
</dbReference>